<dbReference type="GO" id="GO:0005886">
    <property type="term" value="C:plasma membrane"/>
    <property type="evidence" value="ECO:0007669"/>
    <property type="project" value="TreeGrafter"/>
</dbReference>
<feature type="transmembrane region" description="Helical" evidence="7">
    <location>
        <begin position="140"/>
        <end position="160"/>
    </location>
</feature>
<dbReference type="InterPro" id="IPR031155">
    <property type="entry name" value="DUR"/>
</dbReference>
<dbReference type="PANTHER" id="PTHR46154">
    <property type="match status" value="1"/>
</dbReference>
<dbReference type="InterPro" id="IPR001734">
    <property type="entry name" value="Na/solute_symporter"/>
</dbReference>
<evidence type="ECO:0000256" key="5">
    <source>
        <dbReference type="ARBA" id="ARBA00022989"/>
    </source>
</evidence>
<evidence type="ECO:0000256" key="6">
    <source>
        <dbReference type="ARBA" id="ARBA00023136"/>
    </source>
</evidence>
<keyword evidence="5 7" id="KW-1133">Transmembrane helix</keyword>
<dbReference type="GO" id="GO:0015204">
    <property type="term" value="F:urea transmembrane transporter activity"/>
    <property type="evidence" value="ECO:0007669"/>
    <property type="project" value="InterPro"/>
</dbReference>
<evidence type="ECO:0000256" key="7">
    <source>
        <dbReference type="SAM" id="Phobius"/>
    </source>
</evidence>
<evidence type="ECO:0000256" key="1">
    <source>
        <dbReference type="ARBA" id="ARBA00004141"/>
    </source>
</evidence>
<dbReference type="AlphaFoldDB" id="A0A6A5W6R2"/>
<feature type="transmembrane region" description="Helical" evidence="7">
    <location>
        <begin position="493"/>
        <end position="510"/>
    </location>
</feature>
<evidence type="ECO:0000256" key="2">
    <source>
        <dbReference type="ARBA" id="ARBA00006434"/>
    </source>
</evidence>
<name>A0A6A5W6R2_9PLEO</name>
<dbReference type="Gene3D" id="1.20.1730.10">
    <property type="entry name" value="Sodium/glucose cotransporter"/>
    <property type="match status" value="1"/>
</dbReference>
<dbReference type="InterPro" id="IPR038377">
    <property type="entry name" value="Na/Glc_symporter_sf"/>
</dbReference>
<feature type="transmembrane region" description="Helical" evidence="7">
    <location>
        <begin position="244"/>
        <end position="263"/>
    </location>
</feature>
<reference evidence="8" key="1">
    <citation type="journal article" date="2020" name="Stud. Mycol.">
        <title>101 Dothideomycetes genomes: a test case for predicting lifestyles and emergence of pathogens.</title>
        <authorList>
            <person name="Haridas S."/>
            <person name="Albert R."/>
            <person name="Binder M."/>
            <person name="Bloem J."/>
            <person name="Labutti K."/>
            <person name="Salamov A."/>
            <person name="Andreopoulos B."/>
            <person name="Baker S."/>
            <person name="Barry K."/>
            <person name="Bills G."/>
            <person name="Bluhm B."/>
            <person name="Cannon C."/>
            <person name="Castanera R."/>
            <person name="Culley D."/>
            <person name="Daum C."/>
            <person name="Ezra D."/>
            <person name="Gonzalez J."/>
            <person name="Henrissat B."/>
            <person name="Kuo A."/>
            <person name="Liang C."/>
            <person name="Lipzen A."/>
            <person name="Lutzoni F."/>
            <person name="Magnuson J."/>
            <person name="Mondo S."/>
            <person name="Nolan M."/>
            <person name="Ohm R."/>
            <person name="Pangilinan J."/>
            <person name="Park H.-J."/>
            <person name="Ramirez L."/>
            <person name="Alfaro M."/>
            <person name="Sun H."/>
            <person name="Tritt A."/>
            <person name="Yoshinaga Y."/>
            <person name="Zwiers L.-H."/>
            <person name="Turgeon B."/>
            <person name="Goodwin S."/>
            <person name="Spatafora J."/>
            <person name="Crous P."/>
            <person name="Grigoriev I."/>
        </authorList>
    </citation>
    <scope>NUCLEOTIDE SEQUENCE</scope>
    <source>
        <strain evidence="8">CBS 123094</strain>
    </source>
</reference>
<evidence type="ECO:0000313" key="8">
    <source>
        <dbReference type="EMBL" id="KAF1996584.1"/>
    </source>
</evidence>
<feature type="transmembrane region" description="Helical" evidence="7">
    <location>
        <begin position="354"/>
        <end position="374"/>
    </location>
</feature>
<feature type="transmembrane region" description="Helical" evidence="7">
    <location>
        <begin position="522"/>
        <end position="543"/>
    </location>
</feature>
<organism evidence="8 9">
    <name type="scientific">Amniculicola lignicola CBS 123094</name>
    <dbReference type="NCBI Taxonomy" id="1392246"/>
    <lineage>
        <taxon>Eukaryota</taxon>
        <taxon>Fungi</taxon>
        <taxon>Dikarya</taxon>
        <taxon>Ascomycota</taxon>
        <taxon>Pezizomycotina</taxon>
        <taxon>Dothideomycetes</taxon>
        <taxon>Pleosporomycetidae</taxon>
        <taxon>Pleosporales</taxon>
        <taxon>Amniculicolaceae</taxon>
        <taxon>Amniculicola</taxon>
    </lineage>
</organism>
<keyword evidence="9" id="KW-1185">Reference proteome</keyword>
<feature type="transmembrane region" description="Helical" evidence="7">
    <location>
        <begin position="21"/>
        <end position="42"/>
    </location>
</feature>
<feature type="transmembrane region" description="Helical" evidence="7">
    <location>
        <begin position="381"/>
        <end position="401"/>
    </location>
</feature>
<proteinExistence type="inferred from homology"/>
<evidence type="ECO:0000313" key="9">
    <source>
        <dbReference type="Proteomes" id="UP000799779"/>
    </source>
</evidence>
<keyword evidence="6 7" id="KW-0472">Membrane</keyword>
<dbReference type="OrthoDB" id="6132759at2759"/>
<dbReference type="PROSITE" id="PS50283">
    <property type="entry name" value="NA_SOLUT_SYMP_3"/>
    <property type="match status" value="1"/>
</dbReference>
<dbReference type="Proteomes" id="UP000799779">
    <property type="component" value="Unassembled WGS sequence"/>
</dbReference>
<protein>
    <submittedName>
        <fullName evidence="8">Uncharacterized protein</fullName>
    </submittedName>
</protein>
<keyword evidence="3" id="KW-0813">Transport</keyword>
<keyword evidence="4 7" id="KW-0812">Transmembrane</keyword>
<feature type="transmembrane region" description="Helical" evidence="7">
    <location>
        <begin position="100"/>
        <end position="120"/>
    </location>
</feature>
<dbReference type="PANTHER" id="PTHR46154:SF4">
    <property type="entry name" value="UREA ACTIVE TRANSPORTER"/>
    <property type="match status" value="1"/>
</dbReference>
<evidence type="ECO:0000256" key="4">
    <source>
        <dbReference type="ARBA" id="ARBA00022692"/>
    </source>
</evidence>
<evidence type="ECO:0000256" key="3">
    <source>
        <dbReference type="ARBA" id="ARBA00022448"/>
    </source>
</evidence>
<comment type="similarity">
    <text evidence="2">Belongs to the sodium:solute symporter (SSF) (TC 2.A.21) family.</text>
</comment>
<accession>A0A6A5W6R2</accession>
<dbReference type="EMBL" id="ML977623">
    <property type="protein sequence ID" value="KAF1996584.1"/>
    <property type="molecule type" value="Genomic_DNA"/>
</dbReference>
<feature type="transmembrane region" description="Helical" evidence="7">
    <location>
        <begin position="48"/>
        <end position="74"/>
    </location>
</feature>
<feature type="transmembrane region" description="Helical" evidence="7">
    <location>
        <begin position="211"/>
        <end position="232"/>
    </location>
</feature>
<feature type="transmembrane region" description="Helical" evidence="7">
    <location>
        <begin position="310"/>
        <end position="334"/>
    </location>
</feature>
<gene>
    <name evidence="8" type="ORF">P154DRAFT_607945</name>
</gene>
<sequence>MNLITWIWRQFLYESKLTANMSVKIGLVAAAAISPWCYATTILDSVRLTYVCGFAGFCWFVAGATVKILLYTFMAIELKRRAPRANTIPEALRVRFGIKAYLAFFTYGVAVQILTTTALLHGGPAALNFTTGTNTIVMNYLFPLGMVIYMYSGGSTSTFISNYLQVRAFESLPVLKPPGKLWDLLQPDAVQTSAYGAKDGSYLTMQSGEGLILGVVIIVSGFGSVFVGPAYGQKAIAGEPNVVINGYVFGVLAWFSIPLRLCATMSFVAIAPANTEYWPVSAGITPYQINNALILPLTAQAVMGKDGAAAVILMVFVAVTSLFSAEIIAHASFVTFDIYQPYINPAADDKGLKLVSRIALAFSAIFSASFSTALNASSVSMAVIPIALAVNSAHVSPTYILARNNQGLLRRINVLTTFENWPMFAGCTVGLFAPLSQWVAMRPFTERLNWDRLFLMQAVQPRLGEPTYSHEDESDLADCDPAGLARSSRNAKIACVVMCLIFLVIIPFSLCGSESIFSGGFFTGWTVIVFIWCWCATLPIWCVSKRCNLSRQ</sequence>
<comment type="subcellular location">
    <subcellularLocation>
        <location evidence="1">Membrane</location>
        <topology evidence="1">Multi-pass membrane protein</topology>
    </subcellularLocation>
</comment>